<dbReference type="GO" id="GO:0000139">
    <property type="term" value="C:Golgi membrane"/>
    <property type="evidence" value="ECO:0007669"/>
    <property type="project" value="UniProtKB-SubCell"/>
</dbReference>
<reference evidence="9 10" key="1">
    <citation type="submission" date="2024-02" db="EMBL/GenBank/DDBJ databases">
        <title>A chromosome-level genome assembly of Drosophila madeirensis, a fruit fly species endemic to Madeira island.</title>
        <authorList>
            <person name="Tomihara K."/>
            <person name="Llopart A."/>
            <person name="Yamamoto D."/>
        </authorList>
    </citation>
    <scope>NUCLEOTIDE SEQUENCE [LARGE SCALE GENOMIC DNA]</scope>
    <source>
        <strain evidence="9 10">RF1</strain>
    </source>
</reference>
<organism evidence="9 10">
    <name type="scientific">Drosophila madeirensis</name>
    <name type="common">Fruit fly</name>
    <dbReference type="NCBI Taxonomy" id="30013"/>
    <lineage>
        <taxon>Eukaryota</taxon>
        <taxon>Metazoa</taxon>
        <taxon>Ecdysozoa</taxon>
        <taxon>Arthropoda</taxon>
        <taxon>Hexapoda</taxon>
        <taxon>Insecta</taxon>
        <taxon>Pterygota</taxon>
        <taxon>Neoptera</taxon>
        <taxon>Endopterygota</taxon>
        <taxon>Diptera</taxon>
        <taxon>Brachycera</taxon>
        <taxon>Muscomorpha</taxon>
        <taxon>Ephydroidea</taxon>
        <taxon>Drosophilidae</taxon>
        <taxon>Drosophila</taxon>
        <taxon>Sophophora</taxon>
    </lineage>
</organism>
<dbReference type="InterPro" id="IPR029044">
    <property type="entry name" value="Nucleotide-diphossugar_trans"/>
</dbReference>
<name>A0AAU9FJ89_DROMD</name>
<keyword evidence="5" id="KW-0333">Golgi apparatus</keyword>
<keyword evidence="3" id="KW-0328">Glycosyltransferase</keyword>
<dbReference type="PANTHER" id="PTHR12042">
    <property type="entry name" value="LACTOSYLCERAMIDE 4-ALPHA-GALACTOSYLTRANSFERASE ALPHA- 1,4-GALACTOSYLTRANSFERASE"/>
    <property type="match status" value="1"/>
</dbReference>
<dbReference type="InterPro" id="IPR007577">
    <property type="entry name" value="GlycoTrfase_DXD_sugar-bd_CS"/>
</dbReference>
<evidence type="ECO:0000313" key="10">
    <source>
        <dbReference type="Proteomes" id="UP001500889"/>
    </source>
</evidence>
<accession>A0AAU9FJ89</accession>
<evidence type="ECO:0000313" key="9">
    <source>
        <dbReference type="EMBL" id="BFF95769.1"/>
    </source>
</evidence>
<evidence type="ECO:0000256" key="5">
    <source>
        <dbReference type="ARBA" id="ARBA00023034"/>
    </source>
</evidence>
<keyword evidence="6" id="KW-0472">Membrane</keyword>
<evidence type="ECO:0000259" key="8">
    <source>
        <dbReference type="Pfam" id="PF04572"/>
    </source>
</evidence>
<feature type="signal peptide" evidence="7">
    <location>
        <begin position="1"/>
        <end position="28"/>
    </location>
</feature>
<feature type="domain" description="Alpha 1,4-glycosyltransferase" evidence="8">
    <location>
        <begin position="214"/>
        <end position="343"/>
    </location>
</feature>
<dbReference type="GO" id="GO:0006688">
    <property type="term" value="P:glycosphingolipid biosynthetic process"/>
    <property type="evidence" value="ECO:0007669"/>
    <property type="project" value="TreeGrafter"/>
</dbReference>
<protein>
    <submittedName>
        <fullName evidence="9">Lactosylceramide 4-alpha-galactosyltransferase-like</fullName>
    </submittedName>
</protein>
<feature type="chain" id="PRO_5043471067" evidence="7">
    <location>
        <begin position="29"/>
        <end position="348"/>
    </location>
</feature>
<dbReference type="Proteomes" id="UP001500889">
    <property type="component" value="Chromosome U"/>
</dbReference>
<evidence type="ECO:0000256" key="4">
    <source>
        <dbReference type="ARBA" id="ARBA00022679"/>
    </source>
</evidence>
<comment type="subcellular location">
    <subcellularLocation>
        <location evidence="1">Golgi apparatus membrane</location>
        <topology evidence="1">Single-pass type II membrane protein</topology>
    </subcellularLocation>
</comment>
<keyword evidence="4" id="KW-0808">Transferase</keyword>
<dbReference type="SUPFAM" id="SSF53448">
    <property type="entry name" value="Nucleotide-diphospho-sugar transferases"/>
    <property type="match status" value="1"/>
</dbReference>
<evidence type="ECO:0000256" key="6">
    <source>
        <dbReference type="ARBA" id="ARBA00023136"/>
    </source>
</evidence>
<dbReference type="InterPro" id="IPR051981">
    <property type="entry name" value="Glycosyltransf_32"/>
</dbReference>
<evidence type="ECO:0000256" key="2">
    <source>
        <dbReference type="ARBA" id="ARBA00009003"/>
    </source>
</evidence>
<comment type="similarity">
    <text evidence="2">Belongs to the glycosyltransferase 32 family.</text>
</comment>
<dbReference type="GO" id="GO:0035248">
    <property type="term" value="F:alpha-1,4-N-acetylgalactosaminyltransferase activity"/>
    <property type="evidence" value="ECO:0007669"/>
    <property type="project" value="TreeGrafter"/>
</dbReference>
<dbReference type="EMBL" id="AP029264">
    <property type="protein sequence ID" value="BFF95769.1"/>
    <property type="molecule type" value="Genomic_DNA"/>
</dbReference>
<evidence type="ECO:0000256" key="7">
    <source>
        <dbReference type="SAM" id="SignalP"/>
    </source>
</evidence>
<dbReference type="Pfam" id="PF04488">
    <property type="entry name" value="Gly_transf_sug"/>
    <property type="match status" value="1"/>
</dbReference>
<proteinExistence type="inferred from homology"/>
<keyword evidence="7" id="KW-0732">Signal</keyword>
<keyword evidence="10" id="KW-1185">Reference proteome</keyword>
<evidence type="ECO:0000256" key="3">
    <source>
        <dbReference type="ARBA" id="ARBA00022676"/>
    </source>
</evidence>
<evidence type="ECO:0000256" key="1">
    <source>
        <dbReference type="ARBA" id="ARBA00004323"/>
    </source>
</evidence>
<dbReference type="InterPro" id="IPR007652">
    <property type="entry name" value="A1-4-GlycosylTfrase_dom"/>
</dbReference>
<dbReference type="AlphaFoldDB" id="A0AAU9FJ89"/>
<dbReference type="PANTHER" id="PTHR12042:SF21">
    <property type="entry name" value="ALPHA1,4-GALACTOSYLTRANSFERASE 1-RELATED"/>
    <property type="match status" value="1"/>
</dbReference>
<gene>
    <name evidence="9" type="ORF">DMAD_13100</name>
</gene>
<dbReference type="Pfam" id="PF04572">
    <property type="entry name" value="Gb3_synth"/>
    <property type="match status" value="1"/>
</dbReference>
<sequence length="348" mass="39520">MLPRQPLLRMTTHAYLLLLSLILVPVKANQSFSFRLDDILLSEPRPTPGRSIFFHETSCYDAKAEQHSLLNLSARQACAIESAALHNPNFQVFVLFADPKYRAVTNGQSSGNQQPLVDAILSYANVQLRRVNLWRYAAGTPVEEWLKNGQLFRSRFLVSHVSDFLRFVTLFRYGGLYLDLDVVVLQSMENVPPNYAGAESDYMLAAGIINLSATGIGHEIAELCLRDFQHNFNGHNWGNNGPGVITRVAQRICDTDYVALMQDDRKRCMGLKVYWRGAFYAVSSRQWRDLFNPDRLEQTMARTKYSYVVHVWNKQSNKVPIKVGSSSAYAKLAERNCPRAYHAAGEFF</sequence>
<dbReference type="Gene3D" id="3.90.550.20">
    <property type="match status" value="1"/>
</dbReference>